<evidence type="ECO:0000313" key="5">
    <source>
        <dbReference type="Proteomes" id="UP000706333"/>
    </source>
</evidence>
<dbReference type="InterPro" id="IPR029069">
    <property type="entry name" value="HotDog_dom_sf"/>
</dbReference>
<protein>
    <submittedName>
        <fullName evidence="4">Tol-pal system-associated acyl-CoA thioesterase</fullName>
    </submittedName>
</protein>
<reference evidence="4" key="1">
    <citation type="submission" date="2017-05" db="EMBL/GenBank/DDBJ databases">
        <authorList>
            <person name="Imhoff J.F."/>
            <person name="Rahn T."/>
            <person name="Kuenzel S."/>
            <person name="Neulinger S.C."/>
        </authorList>
    </citation>
    <scope>NUCLEOTIDE SEQUENCE</scope>
    <source>
        <strain evidence="4">LMG 28126</strain>
    </source>
</reference>
<dbReference type="InterPro" id="IPR006684">
    <property type="entry name" value="YbgC/YbaW"/>
</dbReference>
<evidence type="ECO:0000256" key="2">
    <source>
        <dbReference type="ARBA" id="ARBA00022801"/>
    </source>
</evidence>
<dbReference type="SUPFAM" id="SSF54637">
    <property type="entry name" value="Thioesterase/thiol ester dehydrase-isomerase"/>
    <property type="match status" value="1"/>
</dbReference>
<evidence type="ECO:0000313" key="4">
    <source>
        <dbReference type="EMBL" id="MBK5928651.1"/>
    </source>
</evidence>
<dbReference type="Pfam" id="PF13279">
    <property type="entry name" value="4HBT_2"/>
    <property type="match status" value="1"/>
</dbReference>
<dbReference type="EMBL" id="NHSD01000317">
    <property type="protein sequence ID" value="MBK5928651.1"/>
    <property type="molecule type" value="Genomic_DNA"/>
</dbReference>
<dbReference type="NCBIfam" id="TIGR00051">
    <property type="entry name" value="YbgC/FadM family acyl-CoA thioesterase"/>
    <property type="match status" value="1"/>
</dbReference>
<evidence type="ECO:0000256" key="1">
    <source>
        <dbReference type="ARBA" id="ARBA00005953"/>
    </source>
</evidence>
<keyword evidence="2" id="KW-0378">Hydrolase</keyword>
<dbReference type="CDD" id="cd00586">
    <property type="entry name" value="4HBT"/>
    <property type="match status" value="1"/>
</dbReference>
<dbReference type="Proteomes" id="UP000706333">
    <property type="component" value="Unassembled WGS sequence"/>
</dbReference>
<evidence type="ECO:0000256" key="3">
    <source>
        <dbReference type="SAM" id="MobiDB-lite"/>
    </source>
</evidence>
<sequence length="160" mass="17617">MHSHTVRVYYEDTDLAGIVYYANYLKFIERARSEWVRTLGLDQRGMRAQTGVVFAVRRVVADYLAPARFDDLLEVVSRPMAVTPARLVMDQRVLRDGRTLFTAQVTLVALDASGRAVRLPAGLRDAVQAAGPDHATPGQASDPAPDPAPETRAGRSAQQR</sequence>
<comment type="similarity">
    <text evidence="1">Belongs to the 4-hydroxybenzoyl-CoA thioesterase family.</text>
</comment>
<dbReference type="AlphaFoldDB" id="A0A934WK19"/>
<keyword evidence="5" id="KW-1185">Reference proteome</keyword>
<dbReference type="InterPro" id="IPR014166">
    <property type="entry name" value="Tol-Pal_acyl-CoA_thioesterase"/>
</dbReference>
<dbReference type="InterPro" id="IPR050563">
    <property type="entry name" value="4-hydroxybenzoyl-CoA_TE"/>
</dbReference>
<dbReference type="FunFam" id="3.10.129.10:FF:000004">
    <property type="entry name" value="Tol-pal system-associated acyl-CoA thioesterase"/>
    <property type="match status" value="1"/>
</dbReference>
<dbReference type="PANTHER" id="PTHR31793">
    <property type="entry name" value="4-HYDROXYBENZOYL-COA THIOESTERASE FAMILY MEMBER"/>
    <property type="match status" value="1"/>
</dbReference>
<organism evidence="4 5">
    <name type="scientific">Rhodobaculum claviforme</name>
    <dbReference type="NCBI Taxonomy" id="1549854"/>
    <lineage>
        <taxon>Bacteria</taxon>
        <taxon>Pseudomonadati</taxon>
        <taxon>Pseudomonadota</taxon>
        <taxon>Alphaproteobacteria</taxon>
        <taxon>Rhodobacterales</taxon>
        <taxon>Paracoccaceae</taxon>
        <taxon>Rhodobaculum</taxon>
    </lineage>
</organism>
<dbReference type="PANTHER" id="PTHR31793:SF37">
    <property type="entry name" value="ACYL-COA THIOESTER HYDROLASE YBGC"/>
    <property type="match status" value="1"/>
</dbReference>
<proteinExistence type="inferred from homology"/>
<name>A0A934WK19_9RHOB</name>
<reference evidence="4" key="2">
    <citation type="journal article" date="2020" name="Microorganisms">
        <title>Osmotic Adaptation and Compatible Solute Biosynthesis of Phototrophic Bacteria as Revealed from Genome Analyses.</title>
        <authorList>
            <person name="Imhoff J.F."/>
            <person name="Rahn T."/>
            <person name="Kunzel S."/>
            <person name="Keller A."/>
            <person name="Neulinger S.C."/>
        </authorList>
    </citation>
    <scope>NUCLEOTIDE SEQUENCE</scope>
    <source>
        <strain evidence="4">LMG 28126</strain>
    </source>
</reference>
<dbReference type="Gene3D" id="3.10.129.10">
    <property type="entry name" value="Hotdog Thioesterase"/>
    <property type="match status" value="1"/>
</dbReference>
<dbReference type="GO" id="GO:0047617">
    <property type="term" value="F:fatty acyl-CoA hydrolase activity"/>
    <property type="evidence" value="ECO:0007669"/>
    <property type="project" value="TreeGrafter"/>
</dbReference>
<comment type="caution">
    <text evidence="4">The sequence shown here is derived from an EMBL/GenBank/DDBJ whole genome shotgun (WGS) entry which is preliminary data.</text>
</comment>
<feature type="region of interest" description="Disordered" evidence="3">
    <location>
        <begin position="126"/>
        <end position="160"/>
    </location>
</feature>
<accession>A0A934WK19</accession>
<gene>
    <name evidence="4" type="ORF">CCR87_15150</name>
</gene>
<dbReference type="NCBIfam" id="TIGR02799">
    <property type="entry name" value="thio_ybgC"/>
    <property type="match status" value="1"/>
</dbReference>
<dbReference type="PIRSF" id="PIRSF003230">
    <property type="entry name" value="YbgC"/>
    <property type="match status" value="1"/>
</dbReference>